<accession>A0ABS2D1W9</accession>
<keyword evidence="1" id="KW-0812">Transmembrane</keyword>
<proteinExistence type="predicted"/>
<dbReference type="EMBL" id="JAFEMC010000001">
    <property type="protein sequence ID" value="MBM6574892.1"/>
    <property type="molecule type" value="Genomic_DNA"/>
</dbReference>
<sequence>MSETSEQATRRRWVTLAEVVAVAGVVIAGLTFYTGWADRRADQEARVADKSSEARERARVDLVATVEDGGKRLAIKDEKHDLQDLAVLFPKALGVAPERPVADIAIDVNAIEAPILKLTDGGADDRAGRLPVLLTVRYWDGDAARTSTAIYDLIWRTEGRVLRGRTLRLEGMRLRERGGNQARVDALWAREKI</sequence>
<dbReference type="RefSeq" id="WP_204193259.1">
    <property type="nucleotide sequence ID" value="NZ_JAFEMC010000001.1"/>
</dbReference>
<name>A0ABS2D1W9_9SPHN</name>
<comment type="caution">
    <text evidence="2">The sequence shown here is derived from an EMBL/GenBank/DDBJ whole genome shotgun (WGS) entry which is preliminary data.</text>
</comment>
<evidence type="ECO:0000313" key="2">
    <source>
        <dbReference type="EMBL" id="MBM6574892.1"/>
    </source>
</evidence>
<keyword evidence="1" id="KW-0472">Membrane</keyword>
<evidence type="ECO:0000313" key="3">
    <source>
        <dbReference type="Proteomes" id="UP000763641"/>
    </source>
</evidence>
<reference evidence="2 3" key="1">
    <citation type="submission" date="2020-12" db="EMBL/GenBank/DDBJ databases">
        <title>Sphingomonas sp.</title>
        <authorList>
            <person name="Kim M.K."/>
        </authorList>
    </citation>
    <scope>NUCLEOTIDE SEQUENCE [LARGE SCALE GENOMIC DNA]</scope>
    <source>
        <strain evidence="2 3">BT552</strain>
    </source>
</reference>
<evidence type="ECO:0000256" key="1">
    <source>
        <dbReference type="SAM" id="Phobius"/>
    </source>
</evidence>
<gene>
    <name evidence="2" type="ORF">ILT43_00790</name>
</gene>
<keyword evidence="3" id="KW-1185">Reference proteome</keyword>
<evidence type="ECO:0008006" key="4">
    <source>
        <dbReference type="Google" id="ProtNLM"/>
    </source>
</evidence>
<protein>
    <recommendedName>
        <fullName evidence="4">Type II secretion system protein M</fullName>
    </recommendedName>
</protein>
<feature type="transmembrane region" description="Helical" evidence="1">
    <location>
        <begin position="12"/>
        <end position="36"/>
    </location>
</feature>
<organism evidence="2 3">
    <name type="scientific">Sphingomonas longa</name>
    <dbReference type="NCBI Taxonomy" id="2778730"/>
    <lineage>
        <taxon>Bacteria</taxon>
        <taxon>Pseudomonadati</taxon>
        <taxon>Pseudomonadota</taxon>
        <taxon>Alphaproteobacteria</taxon>
        <taxon>Sphingomonadales</taxon>
        <taxon>Sphingomonadaceae</taxon>
        <taxon>Sphingomonas</taxon>
    </lineage>
</organism>
<keyword evidence="1" id="KW-1133">Transmembrane helix</keyword>
<dbReference type="Proteomes" id="UP000763641">
    <property type="component" value="Unassembled WGS sequence"/>
</dbReference>